<gene>
    <name evidence="1" type="ORF">GLV84_08045</name>
</gene>
<dbReference type="AlphaFoldDB" id="A0A2T4MIG5"/>
<comment type="caution">
    <text evidence="1">The sequence shown here is derived from an EMBL/GenBank/DDBJ whole genome shotgun (WGS) entry which is preliminary data.</text>
</comment>
<evidence type="ECO:0000313" key="2">
    <source>
        <dbReference type="Proteomes" id="UP000646308"/>
    </source>
</evidence>
<proteinExistence type="predicted"/>
<sequence>MKITFDDIINQQGFIQAHYYDDDYMGDIRFELTDPIDVRNDLVAEALGALCGQYYDEIEIAFKVSTVTKAEIEKRTHAKVICSTGLRFWNLNKMISNDVKTLNFSGDVANLSALTLTPGDTNQVSLDFGAESIHMYDMFDRWHSRIVKTNVMETHFPLITSDYYAIGAILYKDYFNTRYMITGLQLNPITANMTKIEAEQAIAGMVNLPHTLGLTAVGHTQIACRQWGEELNTAIQTVKASQPEVVTQQHLLVMIENDRKRLGLPIDNTALTPTHISWGENMKLDFLALYVLKHRGRAFATYLVKDIPKEAEAWVDHIHLDFYERYYPGVLSYMPHEIKMYVQQQLAQFEIALYTDDDWHAFQMIREKLLKTRK</sequence>
<dbReference type="GeneID" id="57692534"/>
<reference evidence="1" key="1">
    <citation type="submission" date="2019-11" db="EMBL/GenBank/DDBJ databases">
        <title>Whole genome comparisons of Staphylococcus agnetis isolates from cattle and chickens.</title>
        <authorList>
            <person name="Rhoads D."/>
            <person name="Shwani A."/>
            <person name="Adkins P."/>
            <person name="Calcutt M."/>
            <person name="Middleton J."/>
        </authorList>
    </citation>
    <scope>NUCLEOTIDE SEQUENCE</scope>
    <source>
        <strain evidence="1">1387</strain>
    </source>
</reference>
<organism evidence="1 2">
    <name type="scientific">Staphylococcus agnetis</name>
    <dbReference type="NCBI Taxonomy" id="985762"/>
    <lineage>
        <taxon>Bacteria</taxon>
        <taxon>Bacillati</taxon>
        <taxon>Bacillota</taxon>
        <taxon>Bacilli</taxon>
        <taxon>Bacillales</taxon>
        <taxon>Staphylococcaceae</taxon>
        <taxon>Staphylococcus</taxon>
    </lineage>
</organism>
<dbReference type="OrthoDB" id="2403548at2"/>
<accession>A0A2T4MIG5</accession>
<dbReference type="Proteomes" id="UP000646308">
    <property type="component" value="Unassembled WGS sequence"/>
</dbReference>
<dbReference type="EMBL" id="WMFL01000079">
    <property type="protein sequence ID" value="NJI02777.1"/>
    <property type="molecule type" value="Genomic_DNA"/>
</dbReference>
<evidence type="ECO:0000313" key="1">
    <source>
        <dbReference type="EMBL" id="NJI02777.1"/>
    </source>
</evidence>
<protein>
    <submittedName>
        <fullName evidence="1">Uncharacterized protein</fullName>
    </submittedName>
</protein>
<name>A0A2T4MIG5_9STAP</name>
<dbReference type="KEGG" id="sagq:EP23_08045"/>
<dbReference type="RefSeq" id="WP_060551797.1">
    <property type="nucleotide sequence ID" value="NZ_CP009623.1"/>
</dbReference>